<dbReference type="EMBL" id="MUMY01000003">
    <property type="protein sequence ID" value="ONM49755.1"/>
    <property type="molecule type" value="Genomic_DNA"/>
</dbReference>
<evidence type="ECO:0000313" key="2">
    <source>
        <dbReference type="Proteomes" id="UP000188836"/>
    </source>
</evidence>
<reference evidence="1 2" key="1">
    <citation type="journal article" date="2016" name="Antonie Van Leeuwenhoek">
        <title>Nocardia donostiensis sp. nov., isolated from human respiratory specimens.</title>
        <authorList>
            <person name="Ercibengoa M."/>
            <person name="Bell M."/>
            <person name="Marimon J.M."/>
            <person name="Humrighouse B."/>
            <person name="Klenk H.P."/>
            <person name="Potter G."/>
            <person name="Perez-Trallero E."/>
        </authorList>
    </citation>
    <scope>NUCLEOTIDE SEQUENCE [LARGE SCALE GENOMIC DNA]</scope>
    <source>
        <strain evidence="1 2">X1655</strain>
    </source>
</reference>
<organism evidence="1 2">
    <name type="scientific">Nocardia donostiensis</name>
    <dbReference type="NCBI Taxonomy" id="1538463"/>
    <lineage>
        <taxon>Bacteria</taxon>
        <taxon>Bacillati</taxon>
        <taxon>Actinomycetota</taxon>
        <taxon>Actinomycetes</taxon>
        <taxon>Mycobacteriales</taxon>
        <taxon>Nocardiaceae</taxon>
        <taxon>Nocardia</taxon>
    </lineage>
</organism>
<protein>
    <recommendedName>
        <fullName evidence="3">DUF4272 domain-containing protein</fullName>
    </recommendedName>
</protein>
<gene>
    <name evidence="1" type="ORF">B0T46_04890</name>
</gene>
<sequence length="215" mass="24780">MIASTQTRLKQHGLEVESLPEVEEIFPIQFREPIELARRTLALHALLGVIFHPQPKEVSEWLSAENFLHELTDRERWAFSITELPEEEMLWKQAAMQTNLLTWRAESLYVLLWASGEISSLLGPDERMEGSLIAECLPALGEPVQPFIQKAEMRPRREILAELHYYFVLNHIAEEIYEQSGESIDGLEPMVVGERLYALHWIACAGQSKWDADEE</sequence>
<dbReference type="AlphaFoldDB" id="A0A1W0BBQ7"/>
<evidence type="ECO:0008006" key="3">
    <source>
        <dbReference type="Google" id="ProtNLM"/>
    </source>
</evidence>
<name>A0A1W0BBQ7_9NOCA</name>
<dbReference type="Proteomes" id="UP000188836">
    <property type="component" value="Unassembled WGS sequence"/>
</dbReference>
<keyword evidence="2" id="KW-1185">Reference proteome</keyword>
<dbReference type="InterPro" id="IPR025368">
    <property type="entry name" value="DUF4272"/>
</dbReference>
<accession>A0A1W0BBQ7</accession>
<proteinExistence type="predicted"/>
<dbReference type="RefSeq" id="WP_077115268.1">
    <property type="nucleotide sequence ID" value="NZ_LOKT01000005.1"/>
</dbReference>
<comment type="caution">
    <text evidence="1">The sequence shown here is derived from an EMBL/GenBank/DDBJ whole genome shotgun (WGS) entry which is preliminary data.</text>
</comment>
<evidence type="ECO:0000313" key="1">
    <source>
        <dbReference type="EMBL" id="ONM49755.1"/>
    </source>
</evidence>
<dbReference type="Pfam" id="PF14094">
    <property type="entry name" value="DUF4272"/>
    <property type="match status" value="1"/>
</dbReference>